<organism evidence="6 7">
    <name type="scientific">Cymbomonas tetramitiformis</name>
    <dbReference type="NCBI Taxonomy" id="36881"/>
    <lineage>
        <taxon>Eukaryota</taxon>
        <taxon>Viridiplantae</taxon>
        <taxon>Chlorophyta</taxon>
        <taxon>Pyramimonadophyceae</taxon>
        <taxon>Pyramimonadales</taxon>
        <taxon>Pyramimonadaceae</taxon>
        <taxon>Cymbomonas</taxon>
    </lineage>
</organism>
<dbReference type="Gene3D" id="6.10.140.2220">
    <property type="match status" value="1"/>
</dbReference>
<evidence type="ECO:0000313" key="7">
    <source>
        <dbReference type="Proteomes" id="UP001190700"/>
    </source>
</evidence>
<gene>
    <name evidence="6" type="ORF">CYMTET_24389</name>
</gene>
<name>A0AAE0KZZ7_9CHLO</name>
<dbReference type="PROSITE" id="PS50865">
    <property type="entry name" value="ZF_MYND_2"/>
    <property type="match status" value="1"/>
</dbReference>
<evidence type="ECO:0000256" key="1">
    <source>
        <dbReference type="ARBA" id="ARBA00022723"/>
    </source>
</evidence>
<dbReference type="EMBL" id="LGRX02012662">
    <property type="protein sequence ID" value="KAK3267031.1"/>
    <property type="molecule type" value="Genomic_DNA"/>
</dbReference>
<sequence length="248" mass="26601">MATVPDDGSCKHGGLLVQEVPSTLAHLIMHYASAGAQDEKGNSSGTLMECVKIVNEYPDVVCPPAVKLLKSFAISSFLQVRLRLAKTQYCKAVFLEGCIKHGTKELVEAIQRKEAPAAPCVMELLKTLQASSSEEGLLAALKREAPCQCLKDVKIKIADDDGTNMSNEEFLNKVLPEATRGAGSKAGANIAKAQDMSGCSNPSCKAQISSSELKRCGACKKTQYCKKECQLAHWKNGHKQECAGKITA</sequence>
<reference evidence="6 7" key="1">
    <citation type="journal article" date="2015" name="Genome Biol. Evol.">
        <title>Comparative Genomics of a Bacterivorous Green Alga Reveals Evolutionary Causalities and Consequences of Phago-Mixotrophic Mode of Nutrition.</title>
        <authorList>
            <person name="Burns J.A."/>
            <person name="Paasch A."/>
            <person name="Narechania A."/>
            <person name="Kim E."/>
        </authorList>
    </citation>
    <scope>NUCLEOTIDE SEQUENCE [LARGE SCALE GENOMIC DNA]</scope>
    <source>
        <strain evidence="6 7">PLY_AMNH</strain>
    </source>
</reference>
<keyword evidence="3" id="KW-0862">Zinc</keyword>
<dbReference type="Proteomes" id="UP001190700">
    <property type="component" value="Unassembled WGS sequence"/>
</dbReference>
<evidence type="ECO:0000259" key="5">
    <source>
        <dbReference type="PROSITE" id="PS50865"/>
    </source>
</evidence>
<dbReference type="SUPFAM" id="SSF144232">
    <property type="entry name" value="HIT/MYND zinc finger-like"/>
    <property type="match status" value="1"/>
</dbReference>
<evidence type="ECO:0000256" key="4">
    <source>
        <dbReference type="PROSITE-ProRule" id="PRU00134"/>
    </source>
</evidence>
<evidence type="ECO:0000313" key="6">
    <source>
        <dbReference type="EMBL" id="KAK3267031.1"/>
    </source>
</evidence>
<dbReference type="Pfam" id="PF01753">
    <property type="entry name" value="zf-MYND"/>
    <property type="match status" value="1"/>
</dbReference>
<evidence type="ECO:0000256" key="3">
    <source>
        <dbReference type="ARBA" id="ARBA00022833"/>
    </source>
</evidence>
<dbReference type="AlphaFoldDB" id="A0AAE0KZZ7"/>
<comment type="caution">
    <text evidence="6">The sequence shown here is derived from an EMBL/GenBank/DDBJ whole genome shotgun (WGS) entry which is preliminary data.</text>
</comment>
<evidence type="ECO:0000256" key="2">
    <source>
        <dbReference type="ARBA" id="ARBA00022771"/>
    </source>
</evidence>
<dbReference type="GO" id="GO:0008270">
    <property type="term" value="F:zinc ion binding"/>
    <property type="evidence" value="ECO:0007669"/>
    <property type="project" value="UniProtKB-KW"/>
</dbReference>
<keyword evidence="2 4" id="KW-0863">Zinc-finger</keyword>
<protein>
    <recommendedName>
        <fullName evidence="5">MYND-type domain-containing protein</fullName>
    </recommendedName>
</protein>
<keyword evidence="7" id="KW-1185">Reference proteome</keyword>
<feature type="domain" description="MYND-type" evidence="5">
    <location>
        <begin position="201"/>
        <end position="242"/>
    </location>
</feature>
<keyword evidence="1" id="KW-0479">Metal-binding</keyword>
<dbReference type="InterPro" id="IPR002893">
    <property type="entry name" value="Znf_MYND"/>
</dbReference>
<proteinExistence type="predicted"/>
<accession>A0AAE0KZZ7</accession>